<keyword evidence="2" id="KW-1185">Reference proteome</keyword>
<accession>A0ABP2I7D6</accession>
<reference evidence="1 2" key="1">
    <citation type="submission" date="2010-04" db="EMBL/GenBank/DDBJ databases">
        <authorList>
            <person name="Muzny D."/>
            <person name="Qin X."/>
            <person name="Deng J."/>
            <person name="Jiang H."/>
            <person name="Liu Y."/>
            <person name="Qu J."/>
            <person name="Song X.-Z."/>
            <person name="Zhang L."/>
            <person name="Thornton R."/>
            <person name="Coyle M."/>
            <person name="Francisco L."/>
            <person name="Jackson L."/>
            <person name="Javaid M."/>
            <person name="Korchina V."/>
            <person name="Kovar C."/>
            <person name="Mata R."/>
            <person name="Mathew T."/>
            <person name="Ngo R."/>
            <person name="Nguyen L."/>
            <person name="Nguyen N."/>
            <person name="Okwuonu G."/>
            <person name="Ongeri F."/>
            <person name="Pham C."/>
            <person name="Simmons D."/>
            <person name="Wilczek-Boney K."/>
            <person name="Hale W."/>
            <person name="Jakkamsetti A."/>
            <person name="Pham P."/>
            <person name="Ruth R."/>
            <person name="San Lucas F."/>
            <person name="Warren J."/>
            <person name="Zhang J."/>
            <person name="Zhao Z."/>
            <person name="Zhou C."/>
            <person name="Zhu D."/>
            <person name="Lee S."/>
            <person name="Bess C."/>
            <person name="Blankenburg K."/>
            <person name="Forbes L."/>
            <person name="Fu Q."/>
            <person name="Gubbala S."/>
            <person name="Hirani K."/>
            <person name="Jayaseelan J.C."/>
            <person name="Lara F."/>
            <person name="Munidasa M."/>
            <person name="Palculict T."/>
            <person name="Patil S."/>
            <person name="Pu L.-L."/>
            <person name="Saada N."/>
            <person name="Tang L."/>
            <person name="Weissenberger G."/>
            <person name="Zhu Y."/>
            <person name="Hemphill L."/>
            <person name="Shang Y."/>
            <person name="Youmans B."/>
            <person name="Ayvaz T."/>
            <person name="Ross M."/>
            <person name="Santibanez J."/>
            <person name="Aqrawi P."/>
            <person name="Gross S."/>
            <person name="Joshi V."/>
            <person name="Fowler G."/>
            <person name="Nazareth L."/>
            <person name="Reid J."/>
            <person name="Worley K."/>
            <person name="Petrosino J."/>
            <person name="Highlander S."/>
            <person name="Gibbs R."/>
            <person name="Gibbs R."/>
        </authorList>
    </citation>
    <scope>NUCLEOTIDE SEQUENCE [LARGE SCALE GENOMIC DNA]</scope>
    <source>
        <strain evidence="1 2">ATCC 11563</strain>
    </source>
</reference>
<evidence type="ECO:0000313" key="2">
    <source>
        <dbReference type="Proteomes" id="UP000003764"/>
    </source>
</evidence>
<name>A0ABP2I7D6_AERVM</name>
<proteinExistence type="predicted"/>
<protein>
    <submittedName>
        <fullName evidence="1">Uncharacterized protein</fullName>
    </submittedName>
</protein>
<evidence type="ECO:0000313" key="1">
    <source>
        <dbReference type="EMBL" id="EFG49848.1"/>
    </source>
</evidence>
<dbReference type="Proteomes" id="UP000003764">
    <property type="component" value="Unassembled WGS sequence"/>
</dbReference>
<dbReference type="EMBL" id="ADNT01000059">
    <property type="protein sequence ID" value="EFG49848.1"/>
    <property type="molecule type" value="Genomic_DNA"/>
</dbReference>
<gene>
    <name evidence="1" type="ORF">HMPREF0061_0774</name>
</gene>
<sequence length="40" mass="4645">MGVFLCKICVNIWILINKLWETYAKTVENLINKGGIFQMV</sequence>
<organism evidence="1 2">
    <name type="scientific">Aerococcus viridans (strain ATCC 11563 / DSM 20340 / CCUG 4311 / JCM 20461 / NBRC 12219 / NCTC 8251 / M1)</name>
    <dbReference type="NCBI Taxonomy" id="655812"/>
    <lineage>
        <taxon>Bacteria</taxon>
        <taxon>Bacillati</taxon>
        <taxon>Bacillota</taxon>
        <taxon>Bacilli</taxon>
        <taxon>Lactobacillales</taxon>
        <taxon>Aerococcaceae</taxon>
        <taxon>Aerococcus</taxon>
    </lineage>
</organism>
<comment type="caution">
    <text evidence="1">The sequence shown here is derived from an EMBL/GenBank/DDBJ whole genome shotgun (WGS) entry which is preliminary data.</text>
</comment>